<dbReference type="Proteomes" id="UP001058602">
    <property type="component" value="Chromosome 1"/>
</dbReference>
<protein>
    <submittedName>
        <fullName evidence="1">Uncharacterized protein</fullName>
    </submittedName>
</protein>
<keyword evidence="2" id="KW-1185">Reference proteome</keyword>
<dbReference type="EMBL" id="CP102096">
    <property type="protein sequence ID" value="UUM31675.1"/>
    <property type="molecule type" value="Genomic_DNA"/>
</dbReference>
<evidence type="ECO:0000313" key="2">
    <source>
        <dbReference type="Proteomes" id="UP001058602"/>
    </source>
</evidence>
<gene>
    <name evidence="1" type="ORF">NP165_05950</name>
</gene>
<dbReference type="RefSeq" id="WP_257085400.1">
    <property type="nucleotide sequence ID" value="NZ_CP102096.1"/>
</dbReference>
<organism evidence="1 2">
    <name type="scientific">Vibrio japonicus</name>
    <dbReference type="NCBI Taxonomy" id="1824638"/>
    <lineage>
        <taxon>Bacteria</taxon>
        <taxon>Pseudomonadati</taxon>
        <taxon>Pseudomonadota</taxon>
        <taxon>Gammaproteobacteria</taxon>
        <taxon>Vibrionales</taxon>
        <taxon>Vibrionaceae</taxon>
        <taxon>Vibrio</taxon>
    </lineage>
</organism>
<sequence length="77" mass="8759">MLHQTDGLHGKQTNQGSVMQLSCKTGHSGRTKLINVCVFVEFNVGFPIHLPHCDNSIPSIDKRPYRYLPYVMFTQPE</sequence>
<accession>A0ABY5LKN9</accession>
<reference evidence="1" key="1">
    <citation type="submission" date="2022-07" db="EMBL/GenBank/DDBJ databases">
        <title>Complete genome of Vibrio japonicus strain JCM 31412T and phylogenomic assessment of the Nereis clade of the genus Vibrio.</title>
        <authorList>
            <person name="Shlafstein M.D."/>
            <person name="Emsley S.A."/>
            <person name="Ushijima B."/>
            <person name="Videau P."/>
            <person name="Saw J.H."/>
        </authorList>
    </citation>
    <scope>NUCLEOTIDE SEQUENCE</scope>
    <source>
        <strain evidence="1">JCM 31412</strain>
    </source>
</reference>
<evidence type="ECO:0000313" key="1">
    <source>
        <dbReference type="EMBL" id="UUM31675.1"/>
    </source>
</evidence>
<proteinExistence type="predicted"/>
<name>A0ABY5LKN9_9VIBR</name>